<sequence length="310" mass="35418">MSLKLEYSIAKNYNFGDDLNPWLWPKLLGEILGDSNDRYFLGIGTILTEKRINQQLKDAKEIVIFSSGSWGEKSCPKLTDNCKVYGVRGPRTAKLLGLDESFVVGDGAYLVTQVDYPKAQKIKGRVAFIPHHKSEDYIDWVSLCESIGLTFISTKQPVEDFLIALQQCEYVISEAMHGAIMADVLRIPWVGVSYSPLFEYEKWFDFSEALNIKLDVRSLPFITNKRFKISKNLKNSAKRLISKIATNNEKWNKNPILWRKSSSSSLNDLCQELNLIKSSNKWQLSDEQSMLSIIEKQNDALKLLIKDYSL</sequence>
<accession>A0A557P5L3</accession>
<dbReference type="GO" id="GO:0016740">
    <property type="term" value="F:transferase activity"/>
    <property type="evidence" value="ECO:0007669"/>
    <property type="project" value="UniProtKB-KW"/>
</dbReference>
<organism evidence="2 3">
    <name type="scientific">Vibrio algivorus</name>
    <dbReference type="NCBI Taxonomy" id="1667024"/>
    <lineage>
        <taxon>Bacteria</taxon>
        <taxon>Pseudomonadati</taxon>
        <taxon>Pseudomonadota</taxon>
        <taxon>Gammaproteobacteria</taxon>
        <taxon>Vibrionales</taxon>
        <taxon>Vibrionaceae</taxon>
        <taxon>Vibrio</taxon>
    </lineage>
</organism>
<comment type="caution">
    <text evidence="2">The sequence shown here is derived from an EMBL/GenBank/DDBJ whole genome shotgun (WGS) entry which is preliminary data.</text>
</comment>
<dbReference type="OrthoDB" id="9803627at2"/>
<dbReference type="EMBL" id="VMKJ01000020">
    <property type="protein sequence ID" value="TVO35951.1"/>
    <property type="molecule type" value="Genomic_DNA"/>
</dbReference>
<gene>
    <name evidence="2" type="ORF">FOF44_10575</name>
</gene>
<dbReference type="Proteomes" id="UP000319828">
    <property type="component" value="Unassembled WGS sequence"/>
</dbReference>
<dbReference type="RefSeq" id="WP_144388318.1">
    <property type="nucleotide sequence ID" value="NZ_CANNCB010000041.1"/>
</dbReference>
<dbReference type="Pfam" id="PF04230">
    <property type="entry name" value="PS_pyruv_trans"/>
    <property type="match status" value="1"/>
</dbReference>
<feature type="domain" description="Polysaccharide pyruvyl transferase" evidence="1">
    <location>
        <begin position="62"/>
        <end position="196"/>
    </location>
</feature>
<dbReference type="InterPro" id="IPR007345">
    <property type="entry name" value="Polysacch_pyruvyl_Trfase"/>
</dbReference>
<dbReference type="AlphaFoldDB" id="A0A557P5L3"/>
<evidence type="ECO:0000313" key="3">
    <source>
        <dbReference type="Proteomes" id="UP000319828"/>
    </source>
</evidence>
<protein>
    <submittedName>
        <fullName evidence="2">Polysaccharide pyruvyl transferase family protein</fullName>
    </submittedName>
</protein>
<keyword evidence="2" id="KW-0808">Transferase</keyword>
<evidence type="ECO:0000313" key="2">
    <source>
        <dbReference type="EMBL" id="TVO35951.1"/>
    </source>
</evidence>
<proteinExistence type="predicted"/>
<name>A0A557P5L3_9VIBR</name>
<reference evidence="2 3" key="1">
    <citation type="submission" date="2019-07" db="EMBL/GenBank/DDBJ databases">
        <title>The draft genome sequence of Vibrio algivorus M1486.</title>
        <authorList>
            <person name="Meng X."/>
        </authorList>
    </citation>
    <scope>NUCLEOTIDE SEQUENCE [LARGE SCALE GENOMIC DNA]</scope>
    <source>
        <strain evidence="2 3">M1486</strain>
    </source>
</reference>
<evidence type="ECO:0000259" key="1">
    <source>
        <dbReference type="Pfam" id="PF04230"/>
    </source>
</evidence>